<keyword evidence="3" id="KW-1185">Reference proteome</keyword>
<accession>A0ABR4D8W2</accession>
<organism evidence="2 3">
    <name type="scientific">Remersonia thermophila</name>
    <dbReference type="NCBI Taxonomy" id="72144"/>
    <lineage>
        <taxon>Eukaryota</taxon>
        <taxon>Fungi</taxon>
        <taxon>Dikarya</taxon>
        <taxon>Ascomycota</taxon>
        <taxon>Pezizomycotina</taxon>
        <taxon>Sordariomycetes</taxon>
        <taxon>Sordariomycetidae</taxon>
        <taxon>Sordariales</taxon>
        <taxon>Sordariales incertae sedis</taxon>
        <taxon>Remersonia</taxon>
    </lineage>
</organism>
<dbReference type="Proteomes" id="UP001600064">
    <property type="component" value="Unassembled WGS sequence"/>
</dbReference>
<dbReference type="RefSeq" id="XP_070864766.1">
    <property type="nucleotide sequence ID" value="XM_071011986.1"/>
</dbReference>
<evidence type="ECO:0000313" key="2">
    <source>
        <dbReference type="EMBL" id="KAL2266039.1"/>
    </source>
</evidence>
<gene>
    <name evidence="2" type="ORF">VTJ83DRAFT_5391</name>
</gene>
<proteinExistence type="predicted"/>
<reference evidence="2 3" key="1">
    <citation type="journal article" date="2024" name="Commun. Biol.">
        <title>Comparative genomic analysis of thermophilic fungi reveals convergent evolutionary adaptations and gene losses.</title>
        <authorList>
            <person name="Steindorff A.S."/>
            <person name="Aguilar-Pontes M.V."/>
            <person name="Robinson A.J."/>
            <person name="Andreopoulos B."/>
            <person name="LaButti K."/>
            <person name="Kuo A."/>
            <person name="Mondo S."/>
            <person name="Riley R."/>
            <person name="Otillar R."/>
            <person name="Haridas S."/>
            <person name="Lipzen A."/>
            <person name="Grimwood J."/>
            <person name="Schmutz J."/>
            <person name="Clum A."/>
            <person name="Reid I.D."/>
            <person name="Moisan M.C."/>
            <person name="Butler G."/>
            <person name="Nguyen T.T.M."/>
            <person name="Dewar K."/>
            <person name="Conant G."/>
            <person name="Drula E."/>
            <person name="Henrissat B."/>
            <person name="Hansel C."/>
            <person name="Singer S."/>
            <person name="Hutchinson M.I."/>
            <person name="de Vries R.P."/>
            <person name="Natvig D.O."/>
            <person name="Powell A.J."/>
            <person name="Tsang A."/>
            <person name="Grigoriev I.V."/>
        </authorList>
    </citation>
    <scope>NUCLEOTIDE SEQUENCE [LARGE SCALE GENOMIC DNA]</scope>
    <source>
        <strain evidence="2 3">ATCC 22073</strain>
    </source>
</reference>
<comment type="caution">
    <text evidence="2">The sequence shown here is derived from an EMBL/GenBank/DDBJ whole genome shotgun (WGS) entry which is preliminary data.</text>
</comment>
<evidence type="ECO:0000313" key="3">
    <source>
        <dbReference type="Proteomes" id="UP001600064"/>
    </source>
</evidence>
<feature type="compositionally biased region" description="Polar residues" evidence="1">
    <location>
        <begin position="13"/>
        <end position="34"/>
    </location>
</feature>
<protein>
    <submittedName>
        <fullName evidence="2">Uncharacterized protein</fullName>
    </submittedName>
</protein>
<dbReference type="GeneID" id="98126630"/>
<dbReference type="EMBL" id="JAZGUE010000005">
    <property type="protein sequence ID" value="KAL2266039.1"/>
    <property type="molecule type" value="Genomic_DNA"/>
</dbReference>
<feature type="region of interest" description="Disordered" evidence="1">
    <location>
        <begin position="1"/>
        <end position="34"/>
    </location>
</feature>
<sequence length="63" mass="6789">MPVGGPAARTLPQPANTYYNSYTPNQEKNSTSFVESGPTGLDLCCVRIDAGRDHLAFAWSSVQ</sequence>
<evidence type="ECO:0000256" key="1">
    <source>
        <dbReference type="SAM" id="MobiDB-lite"/>
    </source>
</evidence>
<name>A0ABR4D8W2_9PEZI</name>